<dbReference type="RefSeq" id="WP_143226485.1">
    <property type="nucleotide sequence ID" value="NZ_BMKN01000003.1"/>
</dbReference>
<keyword evidence="2" id="KW-1185">Reference proteome</keyword>
<comment type="caution">
    <text evidence="1">The sequence shown here is derived from an EMBL/GenBank/DDBJ whole genome shotgun (WGS) entry which is preliminary data.</text>
</comment>
<reference evidence="1" key="1">
    <citation type="journal article" date="2014" name="Int. J. Syst. Evol. Microbiol.">
        <title>Complete genome sequence of Corynebacterium casei LMG S-19264T (=DSM 44701T), isolated from a smear-ripened cheese.</title>
        <authorList>
            <consortium name="US DOE Joint Genome Institute (JGI-PGF)"/>
            <person name="Walter F."/>
            <person name="Albersmeier A."/>
            <person name="Kalinowski J."/>
            <person name="Ruckert C."/>
        </authorList>
    </citation>
    <scope>NUCLEOTIDE SEQUENCE</scope>
    <source>
        <strain evidence="1">CGMCC 1.16012</strain>
    </source>
</reference>
<reference evidence="1" key="2">
    <citation type="submission" date="2020-09" db="EMBL/GenBank/DDBJ databases">
        <authorList>
            <person name="Sun Q."/>
            <person name="Zhou Y."/>
        </authorList>
    </citation>
    <scope>NUCLEOTIDE SEQUENCE</scope>
    <source>
        <strain evidence="1">CGMCC 1.16012</strain>
    </source>
</reference>
<dbReference type="EMBL" id="BMKN01000003">
    <property type="protein sequence ID" value="GGE62876.1"/>
    <property type="molecule type" value="Genomic_DNA"/>
</dbReference>
<proteinExistence type="predicted"/>
<organism evidence="1 2">
    <name type="scientific">Actibacterium pelagium</name>
    <dbReference type="NCBI Taxonomy" id="2029103"/>
    <lineage>
        <taxon>Bacteria</taxon>
        <taxon>Pseudomonadati</taxon>
        <taxon>Pseudomonadota</taxon>
        <taxon>Alphaproteobacteria</taxon>
        <taxon>Rhodobacterales</taxon>
        <taxon>Roseobacteraceae</taxon>
        <taxon>Actibacterium</taxon>
    </lineage>
</organism>
<gene>
    <name evidence="1" type="ORF">GCM10011517_33250</name>
</gene>
<dbReference type="Proteomes" id="UP000606730">
    <property type="component" value="Unassembled WGS sequence"/>
</dbReference>
<evidence type="ECO:0000313" key="2">
    <source>
        <dbReference type="Proteomes" id="UP000606730"/>
    </source>
</evidence>
<accession>A0A917ANW7</accession>
<evidence type="ECO:0000313" key="1">
    <source>
        <dbReference type="EMBL" id="GGE62876.1"/>
    </source>
</evidence>
<sequence length="96" mass="9708">MPTEKNLEKYRKLGLVALATATIASEASACVDMSGAERAERVGALMAMGGGVVNTPSGFISTTEAIAVLLSGVASGSGVSAELCSREFYSFVGSEA</sequence>
<name>A0A917ANW7_9RHOB</name>
<protein>
    <submittedName>
        <fullName evidence="1">Uncharacterized protein</fullName>
    </submittedName>
</protein>
<dbReference type="AlphaFoldDB" id="A0A917ANW7"/>